<reference evidence="1" key="1">
    <citation type="journal article" date="2021" name="Proc. Natl. Acad. Sci. U.S.A.">
        <title>A Catalog of Tens of Thousands of Viruses from Human Metagenomes Reveals Hidden Associations with Chronic Diseases.</title>
        <authorList>
            <person name="Tisza M.J."/>
            <person name="Buck C.B."/>
        </authorList>
    </citation>
    <scope>NUCLEOTIDE SEQUENCE</scope>
    <source>
        <strain evidence="1">Ctsf32</strain>
    </source>
</reference>
<proteinExistence type="predicted"/>
<evidence type="ECO:0000313" key="1">
    <source>
        <dbReference type="EMBL" id="DAD71456.1"/>
    </source>
</evidence>
<accession>A0A8S5LNJ8</accession>
<sequence>MSEYYTNTIESKLIKNLLSNTPLPICDTVREGDYILSPFIYINRCNIFKCIKSGRFSEDAEVQVLQHYSFGDYYPKFTERFKSDNLYYDVKTHRQLGNYLRTIRDCFNIDLMPFYNCWGKQYISNYYIDSTGVVQGDNSSYKVAMVPIKFNRKYTIAADSSSAVMIAPIYQENNQLVPAWSGSVSFDLTSDLCSRNDYVNVHKELSCSFKRPFTVEVKNHEEDRNSRAHQRNEKFLYLLIQFMSTVETSLVVLEGDYTNLSCNEIYNFEPVLEVSYDDKVKKEKNNISPPELDRMMLTELDLLQFSNKEQRPFSNRLIEYLLNNVITPRDECSLDIKIAQRNRMTQTGVWDNNLRRSVYRDYLLSKHTRKIDITGYVDKDVENAIMKGYM</sequence>
<dbReference type="EMBL" id="BK015882">
    <property type="protein sequence ID" value="DAD71456.1"/>
    <property type="molecule type" value="Genomic_DNA"/>
</dbReference>
<protein>
    <submittedName>
        <fullName evidence="1">Uncharacterized protein</fullName>
    </submittedName>
</protein>
<organism evidence="1">
    <name type="scientific">Siphoviridae sp. ctsf32</name>
    <dbReference type="NCBI Taxonomy" id="2827594"/>
    <lineage>
        <taxon>Viruses</taxon>
        <taxon>Duplodnaviria</taxon>
        <taxon>Heunggongvirae</taxon>
        <taxon>Uroviricota</taxon>
        <taxon>Caudoviricetes</taxon>
    </lineage>
</organism>
<name>A0A8S5LNJ8_9CAUD</name>